<proteinExistence type="inferred from homology"/>
<dbReference type="Pfam" id="PF00459">
    <property type="entry name" value="Inositol_P"/>
    <property type="match status" value="1"/>
</dbReference>
<comment type="similarity">
    <text evidence="3">Belongs to the inositol monophosphatase superfamily.</text>
</comment>
<feature type="binding site" evidence="14">
    <location>
        <position position="91"/>
    </location>
    <ligand>
        <name>Mg(2+)</name>
        <dbReference type="ChEBI" id="CHEBI:18420"/>
        <label>1</label>
        <note>catalytic</note>
    </ligand>
</feature>
<keyword evidence="6" id="KW-0028">Amino-acid biosynthesis</keyword>
<dbReference type="PANTHER" id="PTHR43200">
    <property type="entry name" value="PHOSPHATASE"/>
    <property type="match status" value="1"/>
</dbReference>
<comment type="pathway">
    <text evidence="2">Amino-acid biosynthesis; L-histidine biosynthesis; L-histidine from 5-phospho-alpha-D-ribose 1-diphosphate: step 8/9.</text>
</comment>
<dbReference type="FunFam" id="3.30.540.10:FF:000003">
    <property type="entry name" value="Inositol-1-monophosphatase"/>
    <property type="match status" value="1"/>
</dbReference>
<name>A0A2M9BWX1_9MICO</name>
<dbReference type="UniPathway" id="UPA00031">
    <property type="reaction ID" value="UER00013"/>
</dbReference>
<evidence type="ECO:0000256" key="4">
    <source>
        <dbReference type="ARBA" id="ARBA00013085"/>
    </source>
</evidence>
<dbReference type="AlphaFoldDB" id="A0A2M9BWX1"/>
<dbReference type="InterPro" id="IPR000760">
    <property type="entry name" value="Inositol_monophosphatase-like"/>
</dbReference>
<reference evidence="15 16" key="1">
    <citation type="submission" date="2017-11" db="EMBL/GenBank/DDBJ databases">
        <title>Genomic Encyclopedia of Archaeal and Bacterial Type Strains, Phase II (KMG-II): From Individual Species to Whole Genera.</title>
        <authorList>
            <person name="Goeker M."/>
        </authorList>
    </citation>
    <scope>NUCLEOTIDE SEQUENCE [LARGE SCALE GENOMIC DNA]</scope>
    <source>
        <strain evidence="15 16">DSM 25625</strain>
    </source>
</reference>
<dbReference type="CDD" id="cd01641">
    <property type="entry name" value="Bacterial_IMPase_like_1"/>
    <property type="match status" value="1"/>
</dbReference>
<evidence type="ECO:0000313" key="16">
    <source>
        <dbReference type="Proteomes" id="UP000230161"/>
    </source>
</evidence>
<evidence type="ECO:0000256" key="1">
    <source>
        <dbReference type="ARBA" id="ARBA00001946"/>
    </source>
</evidence>
<evidence type="ECO:0000256" key="12">
    <source>
        <dbReference type="ARBA" id="ARBA00053547"/>
    </source>
</evidence>
<keyword evidence="8" id="KW-0378">Hydrolase</keyword>
<evidence type="ECO:0000256" key="14">
    <source>
        <dbReference type="PIRSR" id="PIRSR600760-2"/>
    </source>
</evidence>
<dbReference type="PANTHER" id="PTHR43200:SF6">
    <property type="entry name" value="3'(2'),5'-BISPHOSPHATE NUCLEOTIDASE"/>
    <property type="match status" value="1"/>
</dbReference>
<dbReference type="GO" id="GO:0000105">
    <property type="term" value="P:L-histidine biosynthetic process"/>
    <property type="evidence" value="ECO:0007669"/>
    <property type="project" value="UniProtKB-UniRule"/>
</dbReference>
<dbReference type="PROSITE" id="PS00629">
    <property type="entry name" value="IMP_1"/>
    <property type="match status" value="1"/>
</dbReference>
<keyword evidence="10" id="KW-0368">Histidine biosynthesis</keyword>
<gene>
    <name evidence="15" type="ORF">CLV54_2228</name>
</gene>
<dbReference type="EMBL" id="PGFB01000003">
    <property type="protein sequence ID" value="PJJ62425.1"/>
    <property type="molecule type" value="Genomic_DNA"/>
</dbReference>
<dbReference type="GO" id="GO:0046872">
    <property type="term" value="F:metal ion binding"/>
    <property type="evidence" value="ECO:0007669"/>
    <property type="project" value="UniProtKB-KW"/>
</dbReference>
<feature type="binding site" evidence="14">
    <location>
        <position position="94"/>
    </location>
    <ligand>
        <name>Mg(2+)</name>
        <dbReference type="ChEBI" id="CHEBI:18420"/>
        <label>1</label>
        <note>catalytic</note>
    </ligand>
</feature>
<dbReference type="InterPro" id="IPR020583">
    <property type="entry name" value="Inositol_monoP_metal-BS"/>
</dbReference>
<evidence type="ECO:0000256" key="7">
    <source>
        <dbReference type="ARBA" id="ARBA00022723"/>
    </source>
</evidence>
<evidence type="ECO:0000256" key="5">
    <source>
        <dbReference type="ARBA" id="ARBA00021697"/>
    </source>
</evidence>
<dbReference type="RefSeq" id="WP_245861596.1">
    <property type="nucleotide sequence ID" value="NZ_PGFB01000003.1"/>
</dbReference>
<comment type="catalytic activity">
    <reaction evidence="11">
        <text>L-histidinol phosphate + H2O = L-histidinol + phosphate</text>
        <dbReference type="Rhea" id="RHEA:14465"/>
        <dbReference type="ChEBI" id="CHEBI:15377"/>
        <dbReference type="ChEBI" id="CHEBI:43474"/>
        <dbReference type="ChEBI" id="CHEBI:57699"/>
        <dbReference type="ChEBI" id="CHEBI:57980"/>
        <dbReference type="EC" id="3.1.3.15"/>
    </reaction>
</comment>
<dbReference type="PRINTS" id="PR00377">
    <property type="entry name" value="IMPHPHTASES"/>
</dbReference>
<dbReference type="Gene3D" id="3.40.190.80">
    <property type="match status" value="1"/>
</dbReference>
<evidence type="ECO:0000256" key="2">
    <source>
        <dbReference type="ARBA" id="ARBA00004970"/>
    </source>
</evidence>
<evidence type="ECO:0000313" key="15">
    <source>
        <dbReference type="EMBL" id="PJJ62425.1"/>
    </source>
</evidence>
<evidence type="ECO:0000256" key="6">
    <source>
        <dbReference type="ARBA" id="ARBA00022605"/>
    </source>
</evidence>
<dbReference type="InterPro" id="IPR051090">
    <property type="entry name" value="Inositol_monoP_superfamily"/>
</dbReference>
<dbReference type="EC" id="3.1.3.15" evidence="4 13"/>
<evidence type="ECO:0000256" key="3">
    <source>
        <dbReference type="ARBA" id="ARBA00009759"/>
    </source>
</evidence>
<keyword evidence="16" id="KW-1185">Reference proteome</keyword>
<comment type="function">
    <text evidence="12">Catalyzes the dephosphorylation of histidinol-phosphate to histidinol, the direct precursor of histidine.</text>
</comment>
<evidence type="ECO:0000256" key="8">
    <source>
        <dbReference type="ARBA" id="ARBA00022801"/>
    </source>
</evidence>
<evidence type="ECO:0000256" key="9">
    <source>
        <dbReference type="ARBA" id="ARBA00022842"/>
    </source>
</evidence>
<feature type="binding site" evidence="14">
    <location>
        <position position="76"/>
    </location>
    <ligand>
        <name>Mg(2+)</name>
        <dbReference type="ChEBI" id="CHEBI:18420"/>
        <label>1</label>
        <note>catalytic</note>
    </ligand>
</feature>
<dbReference type="NCBIfam" id="TIGR02067">
    <property type="entry name" value="his_9_HisN"/>
    <property type="match status" value="1"/>
</dbReference>
<protein>
    <recommendedName>
        <fullName evidence="5 13">Histidinol-phosphatase</fullName>
        <ecNumber evidence="4 13">3.1.3.15</ecNumber>
    </recommendedName>
</protein>
<sequence length="272" mass="29467">MTSARDILPPLDDELRFALELADAADDITRSRFRAVDLEVSTKPDTTHVTDADRAVERAIRERIAAHRPGDAVLGEEYGSEGDAARQWIIDPIDGTANFMRGVPVWGTLIALAIDRRPVVGVVSSPALGKRWWASIGAGAWVQEGDYPERSAPRRLAVSGVSELSDASLSYNSLKGWDEEGRLDDLLALSRAVWRTRAYGDMWSYMLLAEGLLDLVGEFDLKPYDLAALVPIVEEAGGRFTSATGEPGPWGGSAVATNGLLHEAVLAQLNRG</sequence>
<dbReference type="Proteomes" id="UP000230161">
    <property type="component" value="Unassembled WGS sequence"/>
</dbReference>
<dbReference type="Gene3D" id="3.30.540.10">
    <property type="entry name" value="Fructose-1,6-Bisphosphatase, subunit A, domain 1"/>
    <property type="match status" value="1"/>
</dbReference>
<keyword evidence="7 14" id="KW-0479">Metal-binding</keyword>
<feature type="binding site" evidence="14">
    <location>
        <position position="93"/>
    </location>
    <ligand>
        <name>Mg(2+)</name>
        <dbReference type="ChEBI" id="CHEBI:18420"/>
        <label>2</label>
    </ligand>
</feature>
<dbReference type="GO" id="GO:0004401">
    <property type="term" value="F:histidinol-phosphatase activity"/>
    <property type="evidence" value="ECO:0007669"/>
    <property type="project" value="UniProtKB-UniRule"/>
</dbReference>
<dbReference type="InterPro" id="IPR011809">
    <property type="entry name" value="His_9_proposed"/>
</dbReference>
<keyword evidence="9 14" id="KW-0460">Magnesium</keyword>
<accession>A0A2M9BWX1</accession>
<comment type="cofactor">
    <cofactor evidence="1 14">
        <name>Mg(2+)</name>
        <dbReference type="ChEBI" id="CHEBI:18420"/>
    </cofactor>
</comment>
<evidence type="ECO:0000256" key="11">
    <source>
        <dbReference type="ARBA" id="ARBA00049158"/>
    </source>
</evidence>
<dbReference type="SUPFAM" id="SSF56655">
    <property type="entry name" value="Carbohydrate phosphatase"/>
    <property type="match status" value="1"/>
</dbReference>
<comment type="caution">
    <text evidence="15">The sequence shown here is derived from an EMBL/GenBank/DDBJ whole genome shotgun (WGS) entry which is preliminary data.</text>
</comment>
<organism evidence="15 16">
    <name type="scientific">Compostimonas suwonensis</name>
    <dbReference type="NCBI Taxonomy" id="1048394"/>
    <lineage>
        <taxon>Bacteria</taxon>
        <taxon>Bacillati</taxon>
        <taxon>Actinomycetota</taxon>
        <taxon>Actinomycetes</taxon>
        <taxon>Micrococcales</taxon>
        <taxon>Microbacteriaceae</taxon>
        <taxon>Compostimonas</taxon>
    </lineage>
</organism>
<feature type="binding site" evidence="14">
    <location>
        <position position="225"/>
    </location>
    <ligand>
        <name>Mg(2+)</name>
        <dbReference type="ChEBI" id="CHEBI:18420"/>
        <label>1</label>
        <note>catalytic</note>
    </ligand>
</feature>
<evidence type="ECO:0000256" key="10">
    <source>
        <dbReference type="ARBA" id="ARBA00023102"/>
    </source>
</evidence>
<evidence type="ECO:0000256" key="13">
    <source>
        <dbReference type="NCBIfam" id="TIGR02067"/>
    </source>
</evidence>